<evidence type="ECO:0000313" key="2">
    <source>
        <dbReference type="Proteomes" id="UP001162162"/>
    </source>
</evidence>
<proteinExistence type="predicted"/>
<gene>
    <name evidence="1" type="ORF">NQ318_006185</name>
</gene>
<evidence type="ECO:0000313" key="1">
    <source>
        <dbReference type="EMBL" id="KAJ8935369.1"/>
    </source>
</evidence>
<dbReference type="Proteomes" id="UP001162162">
    <property type="component" value="Unassembled WGS sequence"/>
</dbReference>
<protein>
    <submittedName>
        <fullName evidence="1">Uncharacterized protein</fullName>
    </submittedName>
</protein>
<reference evidence="1" key="1">
    <citation type="journal article" date="2023" name="Insect Mol. Biol.">
        <title>Genome sequencing provides insights into the evolution of gene families encoding plant cell wall-degrading enzymes in longhorned beetles.</title>
        <authorList>
            <person name="Shin N.R."/>
            <person name="Okamura Y."/>
            <person name="Kirsch R."/>
            <person name="Pauchet Y."/>
        </authorList>
    </citation>
    <scope>NUCLEOTIDE SEQUENCE</scope>
    <source>
        <strain evidence="1">AMC_N1</strain>
    </source>
</reference>
<keyword evidence="2" id="KW-1185">Reference proteome</keyword>
<sequence length="262" mass="30605">MNSVDFLLTNKDSTYEIRMEIKRLGRPIPDLIISKTDVGKSRNYSRNFNSSVYDRFKWLCGCPKRNKLFCFICLVMGGDRSAWTQEGPQVSPLKQKLRYMIKKKCSDQIKRGLFQPLVDLTWNDPSTNNVYIVQTDGSIWISTLNTAQLFPDSSEIVSNRSCDFYFISGIHCNQRFIIPNEREEDNNHTPVQQNGTIWYTGWVQNGTKYWSGCNKQRPRVRNQHKPEELGNRISGRNNCNIRLQEVMRRSYTNKRIQIISNS</sequence>
<organism evidence="1 2">
    <name type="scientific">Aromia moschata</name>
    <dbReference type="NCBI Taxonomy" id="1265417"/>
    <lineage>
        <taxon>Eukaryota</taxon>
        <taxon>Metazoa</taxon>
        <taxon>Ecdysozoa</taxon>
        <taxon>Arthropoda</taxon>
        <taxon>Hexapoda</taxon>
        <taxon>Insecta</taxon>
        <taxon>Pterygota</taxon>
        <taxon>Neoptera</taxon>
        <taxon>Endopterygota</taxon>
        <taxon>Coleoptera</taxon>
        <taxon>Polyphaga</taxon>
        <taxon>Cucujiformia</taxon>
        <taxon>Chrysomeloidea</taxon>
        <taxon>Cerambycidae</taxon>
        <taxon>Cerambycinae</taxon>
        <taxon>Callichromatini</taxon>
        <taxon>Aromia</taxon>
    </lineage>
</organism>
<dbReference type="EMBL" id="JAPWTK010000886">
    <property type="protein sequence ID" value="KAJ8935369.1"/>
    <property type="molecule type" value="Genomic_DNA"/>
</dbReference>
<accession>A0AAV8X8W6</accession>
<dbReference type="AlphaFoldDB" id="A0AAV8X8W6"/>
<comment type="caution">
    <text evidence="1">The sequence shown here is derived from an EMBL/GenBank/DDBJ whole genome shotgun (WGS) entry which is preliminary data.</text>
</comment>
<name>A0AAV8X8W6_9CUCU</name>